<dbReference type="OrthoDB" id="4700839at2"/>
<accession>D1ABW3</accession>
<dbReference type="eggNOG" id="COG5653">
    <property type="taxonomic scope" value="Bacteria"/>
</dbReference>
<dbReference type="InterPro" id="IPR016181">
    <property type="entry name" value="Acyl_CoA_acyltransferase"/>
</dbReference>
<dbReference type="KEGG" id="tcu:Tcur_3602"/>
<gene>
    <name evidence="2" type="ordered locus">Tcur_3602</name>
</gene>
<proteinExistence type="predicted"/>
<dbReference type="STRING" id="471852.Tcur_3602"/>
<reference evidence="2 3" key="1">
    <citation type="journal article" date="2011" name="Stand. Genomic Sci.">
        <title>Complete genome sequence of Thermomonospora curvata type strain (B9).</title>
        <authorList>
            <person name="Chertkov O."/>
            <person name="Sikorski J."/>
            <person name="Nolan M."/>
            <person name="Lapidus A."/>
            <person name="Lucas S."/>
            <person name="Del Rio T.G."/>
            <person name="Tice H."/>
            <person name="Cheng J.F."/>
            <person name="Goodwin L."/>
            <person name="Pitluck S."/>
            <person name="Liolios K."/>
            <person name="Ivanova N."/>
            <person name="Mavromatis K."/>
            <person name="Mikhailova N."/>
            <person name="Ovchinnikova G."/>
            <person name="Pati A."/>
            <person name="Chen A."/>
            <person name="Palaniappan K."/>
            <person name="Djao O.D."/>
            <person name="Land M."/>
            <person name="Hauser L."/>
            <person name="Chang Y.J."/>
            <person name="Jeffries C.D."/>
            <person name="Brettin T."/>
            <person name="Han C."/>
            <person name="Detter J.C."/>
            <person name="Rohde M."/>
            <person name="Goker M."/>
            <person name="Woyke T."/>
            <person name="Bristow J."/>
            <person name="Eisen J.A."/>
            <person name="Markowitz V."/>
            <person name="Hugenholtz P."/>
            <person name="Klenk H.P."/>
            <person name="Kyrpides N.C."/>
        </authorList>
    </citation>
    <scope>NUCLEOTIDE SEQUENCE [LARGE SCALE GENOMIC DNA]</scope>
    <source>
        <strain evidence="3">ATCC 19995 / DSM 43183 / JCM 3096 / KCTC 9072 / NBRC 15933 / NCIMB 10081 / Henssen B9</strain>
    </source>
</reference>
<evidence type="ECO:0000259" key="1">
    <source>
        <dbReference type="Pfam" id="PF13480"/>
    </source>
</evidence>
<dbReference type="InterPro" id="IPR038740">
    <property type="entry name" value="BioF2-like_GNAT_dom"/>
</dbReference>
<dbReference type="Gene3D" id="3.40.630.30">
    <property type="match status" value="1"/>
</dbReference>
<dbReference type="RefSeq" id="WP_012853920.1">
    <property type="nucleotide sequence ID" value="NC_013510.1"/>
</dbReference>
<feature type="domain" description="BioF2-like acetyltransferase" evidence="1">
    <location>
        <begin position="155"/>
        <end position="299"/>
    </location>
</feature>
<keyword evidence="3" id="KW-1185">Reference proteome</keyword>
<evidence type="ECO:0000313" key="3">
    <source>
        <dbReference type="Proteomes" id="UP000001918"/>
    </source>
</evidence>
<evidence type="ECO:0000313" key="2">
    <source>
        <dbReference type="EMBL" id="ACY99136.1"/>
    </source>
</evidence>
<dbReference type="Pfam" id="PF13480">
    <property type="entry name" value="Acetyltransf_6"/>
    <property type="match status" value="1"/>
</dbReference>
<dbReference type="Proteomes" id="UP000001918">
    <property type="component" value="Chromosome"/>
</dbReference>
<protein>
    <submittedName>
        <fullName evidence="2">Polysaccharide biosynthesis protein CelD</fullName>
    </submittedName>
</protein>
<dbReference type="SUPFAM" id="SSF55729">
    <property type="entry name" value="Acyl-CoA N-acyltransferases (Nat)"/>
    <property type="match status" value="1"/>
</dbReference>
<dbReference type="HOGENOM" id="CLU_058581_0_0_11"/>
<organism evidence="2 3">
    <name type="scientific">Thermomonospora curvata (strain ATCC 19995 / DSM 43183 / JCM 3096 / KCTC 9072 / NBRC 15933 / NCIMB 10081 / Henssen B9)</name>
    <dbReference type="NCBI Taxonomy" id="471852"/>
    <lineage>
        <taxon>Bacteria</taxon>
        <taxon>Bacillati</taxon>
        <taxon>Actinomycetota</taxon>
        <taxon>Actinomycetes</taxon>
        <taxon>Streptosporangiales</taxon>
        <taxon>Thermomonosporaceae</taxon>
        <taxon>Thermomonospora</taxon>
    </lineage>
</organism>
<sequence length="363" mass="40838">MRITVIRPRELGSAELAAWRAMQAAGPRLANPFMSPEYAQAVDRVLKGRARVAVLEDGPDLVGFFPFELNGPGVGSAIGGWLSLCQGLIHVPGLMRLDARELLRGCGLGVWEYGTLAAGQPWFEPYTTKTLGSVIMDLSGGFEGYLKGLRERGSKVVKQTRYKERRMGREVGEVRFEFDVRDAGALRLVRQWKSAQYRAMGRVDRFSRRWVVELVELLHGMHGEDFAGSLSMLYAGDRPVAGHFGLRSRHTLITWFPVYDPAYAKYSPGLALHLHMAEEAAKLGIREMDLGPGVGWRYKEELKSHETPVGEGVVRRPCLSAAAHWVRRAPLARARRMILDNERLYGMADRAMRRYGAWRTRSR</sequence>
<dbReference type="AlphaFoldDB" id="D1ABW3"/>
<name>D1ABW3_THECD</name>
<dbReference type="EMBL" id="CP001738">
    <property type="protein sequence ID" value="ACY99136.1"/>
    <property type="molecule type" value="Genomic_DNA"/>
</dbReference>